<keyword evidence="1" id="KW-0812">Transmembrane</keyword>
<evidence type="ECO:0000313" key="4">
    <source>
        <dbReference type="Proteomes" id="UP000179734"/>
    </source>
</evidence>
<reference evidence="3 5" key="2">
    <citation type="journal article" date="2017" name="Int. J. Syst. Evol. Microbiol.">
        <title>Mycobacterium talmoniae sp. nov., a slowly growing mycobacterium isolated from human respiratory samples.</title>
        <authorList>
            <person name="Davidson R.M."/>
            <person name="DeGroote M.A."/>
            <person name="Marola J.L."/>
            <person name="Buss S."/>
            <person name="Jones V."/>
            <person name="McNeil M.R."/>
            <person name="Freifeld A.G."/>
            <person name="Elaine Epperson L."/>
            <person name="Hasan N.A."/>
            <person name="Jackson M."/>
            <person name="Iwen P.C."/>
            <person name="Salfinger M."/>
            <person name="Strong M."/>
        </authorList>
    </citation>
    <scope>NUCLEOTIDE SEQUENCE [LARGE SCALE GENOMIC DNA]</scope>
    <source>
        <strain evidence="3 5">ATCC BAA-2683</strain>
    </source>
</reference>
<dbReference type="AlphaFoldDB" id="A0A1S1NIR8"/>
<evidence type="ECO:0000313" key="3">
    <source>
        <dbReference type="EMBL" id="PQM46394.1"/>
    </source>
</evidence>
<reference evidence="2 4" key="1">
    <citation type="submission" date="2016-10" db="EMBL/GenBank/DDBJ databases">
        <title>Genome sequence of Mycobacterium talmonii.</title>
        <authorList>
            <person name="Greninger A.L."/>
            <person name="Elliott B."/>
            <person name="Vasireddy S."/>
            <person name="Vasireddy R."/>
        </authorList>
    </citation>
    <scope>NUCLEOTIDE SEQUENCE [LARGE SCALE GENOMIC DNA]</scope>
    <source>
        <strain evidence="2">MO-5499</strain>
        <strain evidence="4">NE-TNMC-100812</strain>
    </source>
</reference>
<evidence type="ECO:0000313" key="5">
    <source>
        <dbReference type="Proteomes" id="UP000238296"/>
    </source>
</evidence>
<accession>A0A1S1NIR8</accession>
<reference evidence="3" key="3">
    <citation type="submission" date="2018-01" db="EMBL/GenBank/DDBJ databases">
        <authorList>
            <person name="Gaut B.S."/>
            <person name="Morton B.R."/>
            <person name="Clegg M.T."/>
            <person name="Duvall M.R."/>
        </authorList>
    </citation>
    <scope>NUCLEOTIDE SEQUENCE</scope>
    <source>
        <strain evidence="3">ATCC BAA-2683</strain>
    </source>
</reference>
<proteinExistence type="predicted"/>
<keyword evidence="1" id="KW-0472">Membrane</keyword>
<dbReference type="EMBL" id="PPEA01000501">
    <property type="protein sequence ID" value="PQM46394.1"/>
    <property type="molecule type" value="Genomic_DNA"/>
</dbReference>
<dbReference type="Proteomes" id="UP000179734">
    <property type="component" value="Unassembled WGS sequence"/>
</dbReference>
<protein>
    <submittedName>
        <fullName evidence="2">Uncharacterized protein</fullName>
    </submittedName>
</protein>
<evidence type="ECO:0000313" key="2">
    <source>
        <dbReference type="EMBL" id="OHV03854.1"/>
    </source>
</evidence>
<sequence>MDWDAAAPPRHRCTGWLAVLIVLGALLAVAAVGCVAFLGLVYFSFSFGDDDLGPHPIDSQAAARAMHTRGIGIPDGFVFGEMTELREFVGANDYWGRYLAPSDFAAAERAVTEVNPDFPRLRKATCADEIVGTNFPDMPGFTCGASTVLAVSTRARPGEDVLIDNYHGTPPDAETLLLVGNEDRVELFVLSAGH</sequence>
<organism evidence="2 4">
    <name type="scientific">Mycobacterium talmoniae</name>
    <dbReference type="NCBI Taxonomy" id="1858794"/>
    <lineage>
        <taxon>Bacteria</taxon>
        <taxon>Bacillati</taxon>
        <taxon>Actinomycetota</taxon>
        <taxon>Actinomycetes</taxon>
        <taxon>Mycobacteriales</taxon>
        <taxon>Mycobacteriaceae</taxon>
        <taxon>Mycobacterium</taxon>
    </lineage>
</organism>
<dbReference type="Proteomes" id="UP000238296">
    <property type="component" value="Unassembled WGS sequence"/>
</dbReference>
<feature type="transmembrane region" description="Helical" evidence="1">
    <location>
        <begin position="16"/>
        <end position="43"/>
    </location>
</feature>
<keyword evidence="4" id="KW-1185">Reference proteome</keyword>
<evidence type="ECO:0000256" key="1">
    <source>
        <dbReference type="SAM" id="Phobius"/>
    </source>
</evidence>
<dbReference type="EMBL" id="MLQM01000059">
    <property type="protein sequence ID" value="OHV03854.1"/>
    <property type="molecule type" value="Genomic_DNA"/>
</dbReference>
<keyword evidence="1" id="KW-1133">Transmembrane helix</keyword>
<gene>
    <name evidence="2" type="ORF">BKN37_12860</name>
    <name evidence="3" type="ORF">C1Y40_03438</name>
</gene>
<name>A0A1S1NIR8_9MYCO</name>
<dbReference type="RefSeq" id="WP_071026349.1">
    <property type="nucleotide sequence ID" value="NZ_MLQM01000059.1"/>
</dbReference>
<comment type="caution">
    <text evidence="2">The sequence shown here is derived from an EMBL/GenBank/DDBJ whole genome shotgun (WGS) entry which is preliminary data.</text>
</comment>